<feature type="domain" description="PLD phosphodiesterase" evidence="1">
    <location>
        <begin position="71"/>
        <end position="98"/>
    </location>
</feature>
<dbReference type="EMBL" id="CP075371">
    <property type="protein sequence ID" value="QVT82021.1"/>
    <property type="molecule type" value="Genomic_DNA"/>
</dbReference>
<keyword evidence="2" id="KW-0808">Transferase</keyword>
<protein>
    <submittedName>
        <fullName evidence="2">Cardiolipin synthase A</fullName>
        <ecNumber evidence="2">2.7.8.-</ecNumber>
    </submittedName>
</protein>
<dbReference type="InterPro" id="IPR001736">
    <property type="entry name" value="PLipase_D/transphosphatidylase"/>
</dbReference>
<dbReference type="SMART" id="SM00155">
    <property type="entry name" value="PLDc"/>
    <property type="match status" value="1"/>
</dbReference>
<reference evidence="2 3" key="1">
    <citation type="submission" date="2021-05" db="EMBL/GenBank/DDBJ databases">
        <title>Complete genome of Nocardioides aquaticus KCTC 9944T isolated from meromictic and hypersaline Ekho Lake, Antarctica.</title>
        <authorList>
            <person name="Hwang K."/>
            <person name="Kim K.M."/>
            <person name="Choe H."/>
        </authorList>
    </citation>
    <scope>NUCLEOTIDE SEQUENCE [LARGE SCALE GENOMIC DNA]</scope>
    <source>
        <strain evidence="2 3">KCTC 9944</strain>
    </source>
</reference>
<gene>
    <name evidence="2" type="primary">clsA_5</name>
    <name evidence="2" type="ORF">ENKNEFLB_04440</name>
</gene>
<dbReference type="EC" id="2.7.8.-" evidence="2"/>
<dbReference type="PROSITE" id="PS50035">
    <property type="entry name" value="PLD"/>
    <property type="match status" value="1"/>
</dbReference>
<accession>A0ABX8EQ80</accession>
<evidence type="ECO:0000313" key="3">
    <source>
        <dbReference type="Proteomes" id="UP000679307"/>
    </source>
</evidence>
<dbReference type="RefSeq" id="WP_343899520.1">
    <property type="nucleotide sequence ID" value="NZ_BAAAHS010000049.1"/>
</dbReference>
<name>A0ABX8EQ80_9ACTN</name>
<organism evidence="2 3">
    <name type="scientific">Nocardioides aquaticus</name>
    <dbReference type="NCBI Taxonomy" id="160826"/>
    <lineage>
        <taxon>Bacteria</taxon>
        <taxon>Bacillati</taxon>
        <taxon>Actinomycetota</taxon>
        <taxon>Actinomycetes</taxon>
        <taxon>Propionibacteriales</taxon>
        <taxon>Nocardioidaceae</taxon>
        <taxon>Nocardioides</taxon>
    </lineage>
</organism>
<evidence type="ECO:0000259" key="1">
    <source>
        <dbReference type="PROSITE" id="PS50035"/>
    </source>
</evidence>
<proteinExistence type="predicted"/>
<dbReference type="PANTHER" id="PTHR21248">
    <property type="entry name" value="CARDIOLIPIN SYNTHASE"/>
    <property type="match status" value="1"/>
</dbReference>
<evidence type="ECO:0000313" key="2">
    <source>
        <dbReference type="EMBL" id="QVT82021.1"/>
    </source>
</evidence>
<dbReference type="Pfam" id="PF13091">
    <property type="entry name" value="PLDc_2"/>
    <property type="match status" value="1"/>
</dbReference>
<keyword evidence="3" id="KW-1185">Reference proteome</keyword>
<dbReference type="Proteomes" id="UP000679307">
    <property type="component" value="Chromosome"/>
</dbReference>
<dbReference type="InterPro" id="IPR025202">
    <property type="entry name" value="PLD-like_dom"/>
</dbReference>
<sequence>MHLATEHVSITSPYFVPDEALLSAITTAAHRGVRVELFVGEEADQFLVGHAQRSYYSGLLEAGVVIHLYPAPAVLHAKYLTVDDTVGVIGSSNMDFRSFALTYEVMLLGFGGALVRRLQEHDDEQRAASRVLTVAEWQQRPWHRRYVDNVCRLTAALM</sequence>
<dbReference type="GO" id="GO:0016740">
    <property type="term" value="F:transferase activity"/>
    <property type="evidence" value="ECO:0007669"/>
    <property type="project" value="UniProtKB-KW"/>
</dbReference>
<dbReference type="PANTHER" id="PTHR21248:SF22">
    <property type="entry name" value="PHOSPHOLIPASE D"/>
    <property type="match status" value="1"/>
</dbReference>